<dbReference type="Bgee" id="ENSGACG00000019687">
    <property type="expression patterns" value="Expressed in muscle tissue and 12 other cell types or tissues"/>
</dbReference>
<name>G3Q805_GASAC</name>
<protein>
    <submittedName>
        <fullName evidence="1">Uncharacterized protein</fullName>
    </submittedName>
</protein>
<reference evidence="1" key="1">
    <citation type="submission" date="2006-01" db="EMBL/GenBank/DDBJ databases">
        <authorList>
            <person name="Lindblad-Toh K."/>
            <person name="Mauceli E."/>
            <person name="Grabherr M."/>
            <person name="Chang J.L."/>
            <person name="Lander E.S."/>
        </authorList>
    </citation>
    <scope>NUCLEOTIDE SEQUENCE [LARGE SCALE GENOMIC DNA]</scope>
</reference>
<proteinExistence type="predicted"/>
<dbReference type="Ensembl" id="ENSGACT00000026070.1">
    <property type="protein sequence ID" value="ENSGACP00000026019.1"/>
    <property type="gene ID" value="ENSGACG00000019687.1"/>
</dbReference>
<dbReference type="InParanoid" id="G3Q805"/>
<evidence type="ECO:0000313" key="1">
    <source>
        <dbReference type="Ensembl" id="ENSGACP00000026019.1"/>
    </source>
</evidence>
<accession>G3Q805</accession>
<sequence>MSLNVRCENSCIQSVASCQNIHFGLKEAQRQPLERRSGFYHDQITECERPPTGTPSSPPTLPVLGGLWASEYTHSRQTRPLDCRPTSISS</sequence>
<dbReference type="AlphaFoldDB" id="G3Q805"/>
<organism evidence="1">
    <name type="scientific">Gasterosteus aculeatus</name>
    <name type="common">Three-spined stickleback</name>
    <dbReference type="NCBI Taxonomy" id="69293"/>
    <lineage>
        <taxon>Eukaryota</taxon>
        <taxon>Metazoa</taxon>
        <taxon>Chordata</taxon>
        <taxon>Craniata</taxon>
        <taxon>Vertebrata</taxon>
        <taxon>Euteleostomi</taxon>
        <taxon>Actinopterygii</taxon>
        <taxon>Neopterygii</taxon>
        <taxon>Teleostei</taxon>
        <taxon>Neoteleostei</taxon>
        <taxon>Acanthomorphata</taxon>
        <taxon>Eupercaria</taxon>
        <taxon>Perciformes</taxon>
        <taxon>Cottioidei</taxon>
        <taxon>Gasterosteales</taxon>
        <taxon>Gasterosteidae</taxon>
        <taxon>Gasterosteus</taxon>
    </lineage>
</organism>
<reference evidence="1" key="2">
    <citation type="submission" date="2024-04" db="UniProtKB">
        <authorList>
            <consortium name="Ensembl"/>
        </authorList>
    </citation>
    <scope>IDENTIFICATION</scope>
</reference>